<comment type="subunit">
    <text evidence="3 15">Tetramer of two alpha and two beta subunits.</text>
</comment>
<keyword evidence="7 15" id="KW-0479">Metal-binding</keyword>
<dbReference type="SUPFAM" id="SSF55681">
    <property type="entry name" value="Class II aaRS and biotin synthetases"/>
    <property type="match status" value="1"/>
</dbReference>
<evidence type="ECO:0000259" key="18">
    <source>
        <dbReference type="PROSITE" id="PS51447"/>
    </source>
</evidence>
<comment type="cofactor">
    <cofactor evidence="15">
        <name>Mg(2+)</name>
        <dbReference type="ChEBI" id="CHEBI:18420"/>
    </cofactor>
    <text evidence="15">Binds 2 magnesium ions per tetramer.</text>
</comment>
<dbReference type="PROSITE" id="PS51447">
    <property type="entry name" value="FDX_ACB"/>
    <property type="match status" value="1"/>
</dbReference>
<evidence type="ECO:0000256" key="10">
    <source>
        <dbReference type="ARBA" id="ARBA00022842"/>
    </source>
</evidence>
<evidence type="ECO:0000256" key="16">
    <source>
        <dbReference type="PROSITE-ProRule" id="PRU00209"/>
    </source>
</evidence>
<proteinExistence type="inferred from homology"/>
<dbReference type="EC" id="6.1.1.20" evidence="15"/>
<keyword evidence="5 16" id="KW-0820">tRNA-binding</keyword>
<dbReference type="InterPro" id="IPR036690">
    <property type="entry name" value="Fdx_antiC-bd_sf"/>
</dbReference>
<feature type="binding site" evidence="15">
    <location>
        <position position="479"/>
    </location>
    <ligand>
        <name>Mg(2+)</name>
        <dbReference type="ChEBI" id="CHEBI:18420"/>
        <note>shared with alpha subunit</note>
    </ligand>
</feature>
<dbReference type="InterPro" id="IPR009061">
    <property type="entry name" value="DNA-bd_dom_put_sf"/>
</dbReference>
<dbReference type="Pfam" id="PF03483">
    <property type="entry name" value="B3_4"/>
    <property type="match status" value="1"/>
</dbReference>
<dbReference type="PANTHER" id="PTHR10947">
    <property type="entry name" value="PHENYLALANYL-TRNA SYNTHETASE BETA CHAIN AND LEUCINE-RICH REPEAT-CONTAINING PROTEIN 47"/>
    <property type="match status" value="1"/>
</dbReference>
<dbReference type="Pfam" id="PF03484">
    <property type="entry name" value="B5"/>
    <property type="match status" value="1"/>
</dbReference>
<evidence type="ECO:0000256" key="14">
    <source>
        <dbReference type="ARBA" id="ARBA00049255"/>
    </source>
</evidence>
<comment type="subcellular location">
    <subcellularLocation>
        <location evidence="1 15">Cytoplasm</location>
    </subcellularLocation>
</comment>
<evidence type="ECO:0000256" key="13">
    <source>
        <dbReference type="ARBA" id="ARBA00023146"/>
    </source>
</evidence>
<dbReference type="SMART" id="SM00873">
    <property type="entry name" value="B3_4"/>
    <property type="match status" value="1"/>
</dbReference>
<dbReference type="Gene3D" id="3.30.930.10">
    <property type="entry name" value="Bira Bifunctional Protein, Domain 2"/>
    <property type="match status" value="1"/>
</dbReference>
<feature type="binding site" evidence="15">
    <location>
        <position position="469"/>
    </location>
    <ligand>
        <name>Mg(2+)</name>
        <dbReference type="ChEBI" id="CHEBI:18420"/>
        <note>shared with alpha subunit</note>
    </ligand>
</feature>
<dbReference type="Pfam" id="PF03147">
    <property type="entry name" value="FDX-ACB"/>
    <property type="match status" value="1"/>
</dbReference>
<evidence type="ECO:0000313" key="21">
    <source>
        <dbReference type="Proteomes" id="UP001200145"/>
    </source>
</evidence>
<keyword evidence="10 15" id="KW-0460">Magnesium</keyword>
<feature type="binding site" evidence="15">
    <location>
        <position position="478"/>
    </location>
    <ligand>
        <name>Mg(2+)</name>
        <dbReference type="ChEBI" id="CHEBI:18420"/>
        <note>shared with alpha subunit</note>
    </ligand>
</feature>
<feature type="domain" description="TRNA-binding" evidence="17">
    <location>
        <begin position="42"/>
        <end position="155"/>
    </location>
</feature>
<dbReference type="InterPro" id="IPR041616">
    <property type="entry name" value="PheRS_beta_core"/>
</dbReference>
<feature type="domain" description="FDX-ACB" evidence="18">
    <location>
        <begin position="713"/>
        <end position="806"/>
    </location>
</feature>
<keyword evidence="4 15" id="KW-0963">Cytoplasm</keyword>
<keyword evidence="12 15" id="KW-0648">Protein biosynthesis</keyword>
<dbReference type="PROSITE" id="PS50886">
    <property type="entry name" value="TRBD"/>
    <property type="match status" value="1"/>
</dbReference>
<dbReference type="Pfam" id="PF01588">
    <property type="entry name" value="tRNA_bind"/>
    <property type="match status" value="1"/>
</dbReference>
<evidence type="ECO:0000256" key="6">
    <source>
        <dbReference type="ARBA" id="ARBA00022598"/>
    </source>
</evidence>
<keyword evidence="11 16" id="KW-0694">RNA-binding</keyword>
<dbReference type="InterPro" id="IPR033714">
    <property type="entry name" value="tRNA_bind_bactPheRS"/>
</dbReference>
<comment type="similarity">
    <text evidence="2 15">Belongs to the phenylalanyl-tRNA synthetase beta subunit family. Type 1 subfamily.</text>
</comment>
<evidence type="ECO:0000256" key="15">
    <source>
        <dbReference type="HAMAP-Rule" id="MF_00283"/>
    </source>
</evidence>
<evidence type="ECO:0000256" key="11">
    <source>
        <dbReference type="ARBA" id="ARBA00022884"/>
    </source>
</evidence>
<name>A0ABS9BKL9_9BACT</name>
<feature type="binding site" evidence="15">
    <location>
        <position position="475"/>
    </location>
    <ligand>
        <name>Mg(2+)</name>
        <dbReference type="ChEBI" id="CHEBI:18420"/>
        <note>shared with alpha subunit</note>
    </ligand>
</feature>
<keyword evidence="13 15" id="KW-0030">Aminoacyl-tRNA synthetase</keyword>
<dbReference type="InterPro" id="IPR005146">
    <property type="entry name" value="B3/B4_tRNA-bd"/>
</dbReference>
<evidence type="ECO:0000256" key="4">
    <source>
        <dbReference type="ARBA" id="ARBA00022490"/>
    </source>
</evidence>
<dbReference type="Gene3D" id="2.40.50.140">
    <property type="entry name" value="Nucleic acid-binding proteins"/>
    <property type="match status" value="1"/>
</dbReference>
<protein>
    <recommendedName>
        <fullName evidence="15">Phenylalanine--tRNA ligase beta subunit</fullName>
        <ecNumber evidence="15">6.1.1.20</ecNumber>
    </recommendedName>
    <alternativeName>
        <fullName evidence="15">Phenylalanyl-tRNA synthetase beta subunit</fullName>
        <shortName evidence="15">PheRS</shortName>
    </alternativeName>
</protein>
<evidence type="ECO:0000256" key="3">
    <source>
        <dbReference type="ARBA" id="ARBA00011209"/>
    </source>
</evidence>
<reference evidence="20 21" key="1">
    <citation type="submission" date="2022-01" db="EMBL/GenBank/DDBJ databases">
        <title>Flavihumibacter sp. nov., isolated from sediment of a river.</title>
        <authorList>
            <person name="Liu H."/>
        </authorList>
    </citation>
    <scope>NUCLEOTIDE SEQUENCE [LARGE SCALE GENOMIC DNA]</scope>
    <source>
        <strain evidence="20 21">RY-1</strain>
    </source>
</reference>
<keyword evidence="21" id="KW-1185">Reference proteome</keyword>
<evidence type="ECO:0000256" key="7">
    <source>
        <dbReference type="ARBA" id="ARBA00022723"/>
    </source>
</evidence>
<dbReference type="EMBL" id="JAKEVY010000004">
    <property type="protein sequence ID" value="MCF1716102.1"/>
    <property type="molecule type" value="Genomic_DNA"/>
</dbReference>
<dbReference type="PROSITE" id="PS51483">
    <property type="entry name" value="B5"/>
    <property type="match status" value="1"/>
</dbReference>
<dbReference type="Gene3D" id="3.50.40.10">
    <property type="entry name" value="Phenylalanyl-trna Synthetase, Chain B, domain 3"/>
    <property type="match status" value="1"/>
</dbReference>
<evidence type="ECO:0000256" key="1">
    <source>
        <dbReference type="ARBA" id="ARBA00004496"/>
    </source>
</evidence>
<evidence type="ECO:0000256" key="2">
    <source>
        <dbReference type="ARBA" id="ARBA00008653"/>
    </source>
</evidence>
<dbReference type="SUPFAM" id="SSF56037">
    <property type="entry name" value="PheT/TilS domain"/>
    <property type="match status" value="1"/>
</dbReference>
<dbReference type="InterPro" id="IPR005147">
    <property type="entry name" value="tRNA_synthase_B5-dom"/>
</dbReference>
<dbReference type="InterPro" id="IPR045864">
    <property type="entry name" value="aa-tRNA-synth_II/BPL/LPL"/>
</dbReference>
<dbReference type="NCBIfam" id="NF045760">
    <property type="entry name" value="YtpR"/>
    <property type="match status" value="1"/>
</dbReference>
<dbReference type="HAMAP" id="MF_00283">
    <property type="entry name" value="Phe_tRNA_synth_beta1"/>
    <property type="match status" value="1"/>
</dbReference>
<keyword evidence="8 15" id="KW-0547">Nucleotide-binding</keyword>
<dbReference type="InterPro" id="IPR012340">
    <property type="entry name" value="NA-bd_OB-fold"/>
</dbReference>
<dbReference type="SMART" id="SM00874">
    <property type="entry name" value="B5"/>
    <property type="match status" value="1"/>
</dbReference>
<dbReference type="SMART" id="SM00896">
    <property type="entry name" value="FDX-ACB"/>
    <property type="match status" value="1"/>
</dbReference>
<organism evidence="20 21">
    <name type="scientific">Flavihumibacter fluminis</name>
    <dbReference type="NCBI Taxonomy" id="2909236"/>
    <lineage>
        <taxon>Bacteria</taxon>
        <taxon>Pseudomonadati</taxon>
        <taxon>Bacteroidota</taxon>
        <taxon>Chitinophagia</taxon>
        <taxon>Chitinophagales</taxon>
        <taxon>Chitinophagaceae</taxon>
        <taxon>Flavihumibacter</taxon>
    </lineage>
</organism>
<dbReference type="Pfam" id="PF17759">
    <property type="entry name" value="tRNA_synthFbeta"/>
    <property type="match status" value="1"/>
</dbReference>
<dbReference type="SUPFAM" id="SSF50249">
    <property type="entry name" value="Nucleic acid-binding proteins"/>
    <property type="match status" value="1"/>
</dbReference>
<evidence type="ECO:0000256" key="5">
    <source>
        <dbReference type="ARBA" id="ARBA00022555"/>
    </source>
</evidence>
<evidence type="ECO:0000256" key="8">
    <source>
        <dbReference type="ARBA" id="ARBA00022741"/>
    </source>
</evidence>
<dbReference type="SUPFAM" id="SSF54991">
    <property type="entry name" value="Anticodon-binding domain of PheRS"/>
    <property type="match status" value="1"/>
</dbReference>
<dbReference type="Gene3D" id="3.30.70.380">
    <property type="entry name" value="Ferrodoxin-fold anticodon-binding domain"/>
    <property type="match status" value="1"/>
</dbReference>
<dbReference type="NCBIfam" id="TIGR00472">
    <property type="entry name" value="pheT_bact"/>
    <property type="match status" value="1"/>
</dbReference>
<sequence>MTISYNWLSEYLPVSVDPERLSRILTSIGLEVESMSPYESIRGGLKGLVIGKVVACERHPNADKLSLTKVEIGAENPLSIVCGAPNVAVGQTVVVAPVGTTIYPFNGDPLTMKLAKIRGEESQGMICAEDEIGLGPDHGGILVLPDNLKAGTPASQHFPVYTDIIYEIGLTPNRMDAMSHMGVARDVCAYLTHHDKKELQLRPVSVNSFKAQDQSLPIQVELLDTEGCQRYSGVSITGITVAESPEWLKNRLLSIGLRPINNIVDITNFVLHETGQPLHAFDASALQGGKIIVQQVKQDTPFVTLDGKERKLDATDIMICDAVNPVCIAGVFGGLGSGVTNETQNVFLESAWFHPSRIRKTSFRHGLRTDAATRFEKGVDVSQTLYALKRAALLIKELAGGTISSDIVDVYPNQEEKKQVAIKYHYLKKLSGKSYHPDTIKKILEALGFEVIKDSIDELRLAVPYHKPDISLPADIVEEILRIDGLDNVEIPQAITITPSVENDVDGKLKEKIAQYLAGSGFREILTNSITNSAYYTEEQLAGTVKMLNNLSAELNILRPSMMETAMEVISYNHNRKNDQLRLFEFGKTYSTTGIGNYREQMHCCIYLSGLYSEGSWRTEAQPADLFALKGVLARLSASLGLNALKLQETNLPGLQPGFEVYAGKEKIGTIGQISKAKMIQFDIKLPVFMVDLDWATVVTLAGSKKLVFRELPRQIAVERDLAMLVNRSVAYGTIEAAIRKTNLPKLAGYRLFDLFESDKLGADKKSVAINFSFLDEEKTMTDKEIDALMQKLIQSLEKETGAEIRKS</sequence>
<dbReference type="CDD" id="cd02796">
    <property type="entry name" value="tRNA_bind_bactPheRS"/>
    <property type="match status" value="1"/>
</dbReference>
<dbReference type="PANTHER" id="PTHR10947:SF0">
    <property type="entry name" value="PHENYLALANINE--TRNA LIGASE BETA SUBUNIT"/>
    <property type="match status" value="1"/>
</dbReference>
<dbReference type="SUPFAM" id="SSF46955">
    <property type="entry name" value="Putative DNA-binding domain"/>
    <property type="match status" value="1"/>
</dbReference>
<accession>A0ABS9BKL9</accession>
<dbReference type="Proteomes" id="UP001200145">
    <property type="component" value="Unassembled WGS sequence"/>
</dbReference>
<dbReference type="InterPro" id="IPR045060">
    <property type="entry name" value="Phe-tRNA-ligase_IIc_bsu"/>
</dbReference>
<dbReference type="InterPro" id="IPR004532">
    <property type="entry name" value="Phe-tRNA-ligase_IIc_bsu_bact"/>
</dbReference>
<evidence type="ECO:0000313" key="20">
    <source>
        <dbReference type="EMBL" id="MCF1716102.1"/>
    </source>
</evidence>
<feature type="domain" description="B5" evidence="19">
    <location>
        <begin position="415"/>
        <end position="491"/>
    </location>
</feature>
<evidence type="ECO:0000256" key="9">
    <source>
        <dbReference type="ARBA" id="ARBA00022840"/>
    </source>
</evidence>
<evidence type="ECO:0000259" key="17">
    <source>
        <dbReference type="PROSITE" id="PS50886"/>
    </source>
</evidence>
<dbReference type="GO" id="GO:0004826">
    <property type="term" value="F:phenylalanine-tRNA ligase activity"/>
    <property type="evidence" value="ECO:0007669"/>
    <property type="project" value="UniProtKB-EC"/>
</dbReference>
<dbReference type="InterPro" id="IPR020825">
    <property type="entry name" value="Phe-tRNA_synthase-like_B3/B4"/>
</dbReference>
<evidence type="ECO:0000259" key="19">
    <source>
        <dbReference type="PROSITE" id="PS51483"/>
    </source>
</evidence>
<keyword evidence="6 15" id="KW-0436">Ligase</keyword>
<evidence type="ECO:0000256" key="12">
    <source>
        <dbReference type="ARBA" id="ARBA00022917"/>
    </source>
</evidence>
<keyword evidence="9 15" id="KW-0067">ATP-binding</keyword>
<dbReference type="RefSeq" id="WP_234867053.1">
    <property type="nucleotide sequence ID" value="NZ_JAKEVY010000004.1"/>
</dbReference>
<comment type="caution">
    <text evidence="20">The sequence shown here is derived from an EMBL/GenBank/DDBJ whole genome shotgun (WGS) entry which is preliminary data.</text>
</comment>
<gene>
    <name evidence="15 20" type="primary">pheT</name>
    <name evidence="20" type="ORF">L0U88_15785</name>
</gene>
<dbReference type="InterPro" id="IPR005121">
    <property type="entry name" value="Fdx_antiC-bd"/>
</dbReference>
<comment type="catalytic activity">
    <reaction evidence="14 15">
        <text>tRNA(Phe) + L-phenylalanine + ATP = L-phenylalanyl-tRNA(Phe) + AMP + diphosphate + H(+)</text>
        <dbReference type="Rhea" id="RHEA:19413"/>
        <dbReference type="Rhea" id="RHEA-COMP:9668"/>
        <dbReference type="Rhea" id="RHEA-COMP:9699"/>
        <dbReference type="ChEBI" id="CHEBI:15378"/>
        <dbReference type="ChEBI" id="CHEBI:30616"/>
        <dbReference type="ChEBI" id="CHEBI:33019"/>
        <dbReference type="ChEBI" id="CHEBI:58095"/>
        <dbReference type="ChEBI" id="CHEBI:78442"/>
        <dbReference type="ChEBI" id="CHEBI:78531"/>
        <dbReference type="ChEBI" id="CHEBI:456215"/>
        <dbReference type="EC" id="6.1.1.20"/>
    </reaction>
</comment>
<dbReference type="Gene3D" id="3.30.56.10">
    <property type="match status" value="2"/>
</dbReference>
<dbReference type="InterPro" id="IPR002547">
    <property type="entry name" value="tRNA-bd_dom"/>
</dbReference>